<dbReference type="AlphaFoldDB" id="A0A8A4TGI9"/>
<gene>
    <name evidence="2" type="ORF">J3U87_19805</name>
</gene>
<sequence length="91" mass="10950">MESPFEQRLRQLISEYRVLKQANAAMDREVADQARTIRELESMCQRLRRQVDEMDKDRFVIKQLRDERKTIRKKLESALSRLNALEQELLS</sequence>
<accession>A0A8A4TGI9</accession>
<evidence type="ECO:0008006" key="4">
    <source>
        <dbReference type="Google" id="ProtNLM"/>
    </source>
</evidence>
<dbReference type="Proteomes" id="UP000663929">
    <property type="component" value="Chromosome"/>
</dbReference>
<organism evidence="2 3">
    <name type="scientific">Sulfidibacter corallicola</name>
    <dbReference type="NCBI Taxonomy" id="2818388"/>
    <lineage>
        <taxon>Bacteria</taxon>
        <taxon>Pseudomonadati</taxon>
        <taxon>Acidobacteriota</taxon>
        <taxon>Holophagae</taxon>
        <taxon>Acanthopleuribacterales</taxon>
        <taxon>Acanthopleuribacteraceae</taxon>
        <taxon>Sulfidibacter</taxon>
    </lineage>
</organism>
<reference evidence="2" key="1">
    <citation type="submission" date="2021-03" db="EMBL/GenBank/DDBJ databases">
        <title>Acanthopleuribacteraceae sp. M133.</title>
        <authorList>
            <person name="Wang G."/>
        </authorList>
    </citation>
    <scope>NUCLEOTIDE SEQUENCE</scope>
    <source>
        <strain evidence="2">M133</strain>
    </source>
</reference>
<evidence type="ECO:0000256" key="1">
    <source>
        <dbReference type="SAM" id="Coils"/>
    </source>
</evidence>
<evidence type="ECO:0000313" key="2">
    <source>
        <dbReference type="EMBL" id="QTD47838.1"/>
    </source>
</evidence>
<evidence type="ECO:0000313" key="3">
    <source>
        <dbReference type="Proteomes" id="UP000663929"/>
    </source>
</evidence>
<dbReference type="KEGG" id="scor:J3U87_19805"/>
<keyword evidence="3" id="KW-1185">Reference proteome</keyword>
<keyword evidence="1" id="KW-0175">Coiled coil</keyword>
<proteinExistence type="predicted"/>
<dbReference type="RefSeq" id="WP_237377505.1">
    <property type="nucleotide sequence ID" value="NZ_CP071793.1"/>
</dbReference>
<name>A0A8A4TGI9_SULCO</name>
<dbReference type="EMBL" id="CP071793">
    <property type="protein sequence ID" value="QTD47838.1"/>
    <property type="molecule type" value="Genomic_DNA"/>
</dbReference>
<protein>
    <recommendedName>
        <fullName evidence="4">Cell division protein ZapB</fullName>
    </recommendedName>
</protein>
<feature type="coiled-coil region" evidence="1">
    <location>
        <begin position="9"/>
        <end position="88"/>
    </location>
</feature>